<feature type="compositionally biased region" description="Basic and acidic residues" evidence="4">
    <location>
        <begin position="120"/>
        <end position="241"/>
    </location>
</feature>
<dbReference type="CDD" id="cd00590">
    <property type="entry name" value="RRM_SF"/>
    <property type="match status" value="1"/>
</dbReference>
<dbReference type="GO" id="GO:0010468">
    <property type="term" value="P:regulation of gene expression"/>
    <property type="evidence" value="ECO:0007669"/>
    <property type="project" value="TreeGrafter"/>
</dbReference>
<feature type="compositionally biased region" description="Gly residues" evidence="4">
    <location>
        <begin position="512"/>
        <end position="525"/>
    </location>
</feature>
<evidence type="ECO:0000256" key="3">
    <source>
        <dbReference type="PROSITE-ProRule" id="PRU00176"/>
    </source>
</evidence>
<evidence type="ECO:0000259" key="5">
    <source>
        <dbReference type="PROSITE" id="PS50102"/>
    </source>
</evidence>
<gene>
    <name evidence="6" type="ORF">Cvel_5557</name>
</gene>
<feature type="region of interest" description="Disordered" evidence="4">
    <location>
        <begin position="316"/>
        <end position="355"/>
    </location>
</feature>
<feature type="compositionally biased region" description="Basic and acidic residues" evidence="4">
    <location>
        <begin position="527"/>
        <end position="537"/>
    </location>
</feature>
<dbReference type="SUPFAM" id="SSF54928">
    <property type="entry name" value="RNA-binding domain, RBD"/>
    <property type="match status" value="2"/>
</dbReference>
<feature type="region of interest" description="Disordered" evidence="4">
    <location>
        <begin position="622"/>
        <end position="731"/>
    </location>
</feature>
<feature type="compositionally biased region" description="Gly residues" evidence="4">
    <location>
        <begin position="61"/>
        <end position="72"/>
    </location>
</feature>
<dbReference type="SMART" id="SM00360">
    <property type="entry name" value="RRM"/>
    <property type="match status" value="2"/>
</dbReference>
<organism evidence="6">
    <name type="scientific">Chromera velia CCMP2878</name>
    <dbReference type="NCBI Taxonomy" id="1169474"/>
    <lineage>
        <taxon>Eukaryota</taxon>
        <taxon>Sar</taxon>
        <taxon>Alveolata</taxon>
        <taxon>Colpodellida</taxon>
        <taxon>Chromeraceae</taxon>
        <taxon>Chromera</taxon>
    </lineage>
</organism>
<feature type="region of interest" description="Disordered" evidence="4">
    <location>
        <begin position="34"/>
        <end position="259"/>
    </location>
</feature>
<dbReference type="GO" id="GO:0003723">
    <property type="term" value="F:RNA binding"/>
    <property type="evidence" value="ECO:0007669"/>
    <property type="project" value="UniProtKB-UniRule"/>
</dbReference>
<feature type="region of interest" description="Disordered" evidence="4">
    <location>
        <begin position="1"/>
        <end position="22"/>
    </location>
</feature>
<reference evidence="6" key="1">
    <citation type="submission" date="2014-11" db="EMBL/GenBank/DDBJ databases">
        <authorList>
            <person name="Otto D Thomas"/>
            <person name="Naeem Raeece"/>
        </authorList>
    </citation>
    <scope>NUCLEOTIDE SEQUENCE</scope>
</reference>
<evidence type="ECO:0000313" key="6">
    <source>
        <dbReference type="EMBL" id="CEM37553.1"/>
    </source>
</evidence>
<dbReference type="GO" id="GO:0000785">
    <property type="term" value="C:chromatin"/>
    <property type="evidence" value="ECO:0007669"/>
    <property type="project" value="TreeGrafter"/>
</dbReference>
<dbReference type="InterPro" id="IPR000504">
    <property type="entry name" value="RRM_dom"/>
</dbReference>
<accession>A0A0G4H1Q9</accession>
<comment type="subcellular location">
    <subcellularLocation>
        <location evidence="1">Nucleus</location>
    </subcellularLocation>
</comment>
<dbReference type="Pfam" id="PF00076">
    <property type="entry name" value="RRM_1"/>
    <property type="match status" value="1"/>
</dbReference>
<dbReference type="VEuPathDB" id="CryptoDB:Cvel_5557"/>
<protein>
    <recommendedName>
        <fullName evidence="5">RRM domain-containing protein</fullName>
    </recommendedName>
</protein>
<dbReference type="AlphaFoldDB" id="A0A0G4H1Q9"/>
<feature type="region of interest" description="Disordered" evidence="4">
    <location>
        <begin position="505"/>
        <end position="537"/>
    </location>
</feature>
<dbReference type="Gene3D" id="3.30.70.330">
    <property type="match status" value="2"/>
</dbReference>
<dbReference type="InterPro" id="IPR012677">
    <property type="entry name" value="Nucleotide-bd_a/b_plait_sf"/>
</dbReference>
<evidence type="ECO:0000256" key="2">
    <source>
        <dbReference type="ARBA" id="ARBA00023242"/>
    </source>
</evidence>
<proteinExistence type="predicted"/>
<name>A0A0G4H1Q9_9ALVE</name>
<feature type="compositionally biased region" description="Basic and acidic residues" evidence="4">
    <location>
        <begin position="342"/>
        <end position="351"/>
    </location>
</feature>
<feature type="domain" description="RRM" evidence="5">
    <location>
        <begin position="540"/>
        <end position="622"/>
    </location>
</feature>
<dbReference type="EMBL" id="CDMZ01001787">
    <property type="protein sequence ID" value="CEM37553.1"/>
    <property type="molecule type" value="Genomic_DNA"/>
</dbReference>
<dbReference type="PANTHER" id="PTHR48033">
    <property type="entry name" value="RNA-BINDING (RRM/RBD/RNP MOTIFS) FAMILY PROTEIN"/>
    <property type="match status" value="1"/>
</dbReference>
<feature type="compositionally biased region" description="Low complexity" evidence="4">
    <location>
        <begin position="110"/>
        <end position="119"/>
    </location>
</feature>
<feature type="compositionally biased region" description="Basic and acidic residues" evidence="4">
    <location>
        <begin position="684"/>
        <end position="701"/>
    </location>
</feature>
<dbReference type="GO" id="GO:0005654">
    <property type="term" value="C:nucleoplasm"/>
    <property type="evidence" value="ECO:0007669"/>
    <property type="project" value="TreeGrafter"/>
</dbReference>
<keyword evidence="2" id="KW-0539">Nucleus</keyword>
<evidence type="ECO:0000256" key="4">
    <source>
        <dbReference type="SAM" id="MobiDB-lite"/>
    </source>
</evidence>
<feature type="compositionally biased region" description="Gly residues" evidence="4">
    <location>
        <begin position="702"/>
        <end position="731"/>
    </location>
</feature>
<feature type="domain" description="RRM" evidence="5">
    <location>
        <begin position="429"/>
        <end position="508"/>
    </location>
</feature>
<feature type="compositionally biased region" description="Gly residues" evidence="4">
    <location>
        <begin position="627"/>
        <end position="683"/>
    </location>
</feature>
<sequence>MADAYGWGVNPPRGLQGATGANAQRLGTKQVAGNFFEADEIEQQPARGGYDNSKRQQGYQQNGGGYAQGHGRNGIQESDPRYASRQPAEGRGFGNHEKEQSPPNRDVQEYARQQYQQPQHQERRQPAYPEEDRRGGRGYADDRSGDYDRYPPNRAAREREGPPPEYGRRPPPREREREEYRDSRREYDDPRDRGGRDRYYRDDDRYDRRGRDYDDDRDYDRRDRRDRDRDYDSPPPRDRGGRGRRRAPKDSDSDEDNFDPKMMKKMFKMMQQMGMGGQPSGPPTNPMMQMMMQMMMGQNPAMGGMGQMPQMMAAMGGASPTANAGADATVHRNGGAAAPEPTRPEPKERGPGDFPFDPLDEAEASKYKRFNTTSTAPTFGEEMRGDWNYSGNSNFKPVTGKPLQTGGGGGGGGGAAPVGDVGEKPAGCARLKINGLNFQSTQEQVEEAIGDAINAWPKDCYLPPDNRGGNANRGFGFIEFNKEEEANKFFLANISIAGRSIRKEWAPKESRGGGGGGGGFGGGGGHRLRDPGEKPDPECLKLKVNGLDKSNGPNDVKRAFAEVGIQEDDITDCFCPKNKETNEYRGFGIITFASTELADKAIATHGTFKVGGNLCSLDWDRPREPRAGGGGGGGGFDGGGGGGGFSGGGGGFSSGGGGGFSSGGDGFGSGGGGGDAWGAGGGGGEKKDDGWGATEEKKEEAGGGGGWGAEPAGDGGGWGADPAPGGNGDSW</sequence>
<dbReference type="InterPro" id="IPR035979">
    <property type="entry name" value="RBD_domain_sf"/>
</dbReference>
<dbReference type="PANTHER" id="PTHR48033:SF10">
    <property type="entry name" value="RNA-BINDING PROTEIN SQUID"/>
    <property type="match status" value="1"/>
</dbReference>
<keyword evidence="3" id="KW-0694">RNA-binding</keyword>
<dbReference type="PROSITE" id="PS50102">
    <property type="entry name" value="RRM"/>
    <property type="match status" value="2"/>
</dbReference>
<evidence type="ECO:0000256" key="1">
    <source>
        <dbReference type="ARBA" id="ARBA00004123"/>
    </source>
</evidence>